<reference evidence="1" key="1">
    <citation type="submission" date="2022-06" db="EMBL/GenBank/DDBJ databases">
        <title>Aquibacillus sp. a new bacterium isolated from soil saline samples.</title>
        <authorList>
            <person name="Galisteo C."/>
            <person name="De La Haba R."/>
            <person name="Sanchez-Porro C."/>
            <person name="Ventosa A."/>
        </authorList>
    </citation>
    <scope>NUCLEOTIDE SEQUENCE</scope>
    <source>
        <strain evidence="1">JCM 12387</strain>
    </source>
</reference>
<proteinExistence type="predicted"/>
<dbReference type="AlphaFoldDB" id="A0A9X3WKT4"/>
<keyword evidence="2" id="KW-1185">Reference proteome</keyword>
<evidence type="ECO:0000313" key="2">
    <source>
        <dbReference type="Proteomes" id="UP001145072"/>
    </source>
</evidence>
<organism evidence="1 2">
    <name type="scientific">Aquibacillus koreensis</name>
    <dbReference type="NCBI Taxonomy" id="279446"/>
    <lineage>
        <taxon>Bacteria</taxon>
        <taxon>Bacillati</taxon>
        <taxon>Bacillota</taxon>
        <taxon>Bacilli</taxon>
        <taxon>Bacillales</taxon>
        <taxon>Bacillaceae</taxon>
        <taxon>Aquibacillus</taxon>
    </lineage>
</organism>
<protein>
    <submittedName>
        <fullName evidence="1">Uncharacterized protein</fullName>
    </submittedName>
</protein>
<accession>A0A9X3WKT4</accession>
<sequence length="109" mass="11648">MIETTNPTFWNGVSVVLDGASVALPFVPAVGGLTVRSIKSSDKLTTAVKHGIKPYNTFRRDLSGTGLHAHHIMTAKLASLFNVSSGQMFSIAVEPSTHNAITARFPKRA</sequence>
<dbReference type="RefSeq" id="WP_259870124.1">
    <property type="nucleotide sequence ID" value="NZ_JAMQJZ010000011.1"/>
</dbReference>
<name>A0A9X3WKT4_9BACI</name>
<dbReference type="Proteomes" id="UP001145072">
    <property type="component" value="Unassembled WGS sequence"/>
</dbReference>
<evidence type="ECO:0000313" key="1">
    <source>
        <dbReference type="EMBL" id="MDC3421535.1"/>
    </source>
</evidence>
<comment type="caution">
    <text evidence="1">The sequence shown here is derived from an EMBL/GenBank/DDBJ whole genome shotgun (WGS) entry which is preliminary data.</text>
</comment>
<dbReference type="EMBL" id="JAMQJZ010000011">
    <property type="protein sequence ID" value="MDC3421535.1"/>
    <property type="molecule type" value="Genomic_DNA"/>
</dbReference>
<gene>
    <name evidence="1" type="ORF">NC661_14255</name>
</gene>